<dbReference type="Pfam" id="PF00797">
    <property type="entry name" value="Acetyltransf_2"/>
    <property type="match status" value="1"/>
</dbReference>
<dbReference type="GO" id="GO:0004060">
    <property type="term" value="F:arylamine N-acetyltransferase activity"/>
    <property type="evidence" value="ECO:0007669"/>
    <property type="project" value="UniProtKB-EC"/>
</dbReference>
<gene>
    <name evidence="3" type="ORF">Bpfe_004824</name>
</gene>
<dbReference type="EC" id="2.3.1.5" evidence="2"/>
<evidence type="ECO:0000256" key="2">
    <source>
        <dbReference type="ARBA" id="ARBA00012701"/>
    </source>
</evidence>
<comment type="caution">
    <text evidence="3">The sequence shown here is derived from an EMBL/GenBank/DDBJ whole genome shotgun (WGS) entry which is preliminary data.</text>
</comment>
<evidence type="ECO:0000256" key="1">
    <source>
        <dbReference type="ARBA" id="ARBA00006547"/>
    </source>
</evidence>
<dbReference type="Gene3D" id="3.30.2140.20">
    <property type="match status" value="1"/>
</dbReference>
<proteinExistence type="inferred from homology"/>
<dbReference type="InterPro" id="IPR038765">
    <property type="entry name" value="Papain-like_cys_pep_sf"/>
</dbReference>
<evidence type="ECO:0000313" key="4">
    <source>
        <dbReference type="Proteomes" id="UP001233172"/>
    </source>
</evidence>
<dbReference type="PANTHER" id="PTHR11786:SF0">
    <property type="entry name" value="ARYLAMINE N-ACETYLTRANSFERASE 4-RELATED"/>
    <property type="match status" value="1"/>
</dbReference>
<dbReference type="AlphaFoldDB" id="A0AAD8C3X8"/>
<reference evidence="3" key="2">
    <citation type="submission" date="2023-04" db="EMBL/GenBank/DDBJ databases">
        <authorList>
            <person name="Bu L."/>
            <person name="Lu L."/>
            <person name="Laidemitt M.R."/>
            <person name="Zhang S.M."/>
            <person name="Mutuku M."/>
            <person name="Mkoji G."/>
            <person name="Steinauer M."/>
            <person name="Loker E.S."/>
        </authorList>
    </citation>
    <scope>NUCLEOTIDE SEQUENCE</scope>
    <source>
        <strain evidence="3">KasaAsao</strain>
        <tissue evidence="3">Whole Snail</tissue>
    </source>
</reference>
<organism evidence="3 4">
    <name type="scientific">Biomphalaria pfeifferi</name>
    <name type="common">Bloodfluke planorb</name>
    <name type="synonym">Freshwater snail</name>
    <dbReference type="NCBI Taxonomy" id="112525"/>
    <lineage>
        <taxon>Eukaryota</taxon>
        <taxon>Metazoa</taxon>
        <taxon>Spiralia</taxon>
        <taxon>Lophotrochozoa</taxon>
        <taxon>Mollusca</taxon>
        <taxon>Gastropoda</taxon>
        <taxon>Heterobranchia</taxon>
        <taxon>Euthyneura</taxon>
        <taxon>Panpulmonata</taxon>
        <taxon>Hygrophila</taxon>
        <taxon>Lymnaeoidea</taxon>
        <taxon>Planorbidae</taxon>
        <taxon>Biomphalaria</taxon>
    </lineage>
</organism>
<dbReference type="EMBL" id="JASAOG010000012">
    <property type="protein sequence ID" value="KAK0066027.1"/>
    <property type="molecule type" value="Genomic_DNA"/>
</dbReference>
<reference evidence="3" key="1">
    <citation type="journal article" date="2023" name="PLoS Negl. Trop. Dis.">
        <title>A genome sequence for Biomphalaria pfeifferi, the major vector snail for the human-infecting parasite Schistosoma mansoni.</title>
        <authorList>
            <person name="Bu L."/>
            <person name="Lu L."/>
            <person name="Laidemitt M.R."/>
            <person name="Zhang S.M."/>
            <person name="Mutuku M."/>
            <person name="Mkoji G."/>
            <person name="Steinauer M."/>
            <person name="Loker E.S."/>
        </authorList>
    </citation>
    <scope>NUCLEOTIDE SEQUENCE</scope>
    <source>
        <strain evidence="3">KasaAsao</strain>
    </source>
</reference>
<keyword evidence="4" id="KW-1185">Reference proteome</keyword>
<evidence type="ECO:0000313" key="3">
    <source>
        <dbReference type="EMBL" id="KAK0066027.1"/>
    </source>
</evidence>
<name>A0AAD8C3X8_BIOPF</name>
<dbReference type="Proteomes" id="UP001233172">
    <property type="component" value="Unassembled WGS sequence"/>
</dbReference>
<dbReference type="SUPFAM" id="SSF54001">
    <property type="entry name" value="Cysteine proteinases"/>
    <property type="match status" value="1"/>
</dbReference>
<dbReference type="InterPro" id="IPR001447">
    <property type="entry name" value="Arylamine_N-AcTrfase"/>
</dbReference>
<sequence length="373" mass="42873">MALLSTEEAKYFIQNILLLKNVPELPIQNLPNDDKLNFIHCILSRYLETEPFQSITLMAVDLDKRRRPTWQEIKTDMFACRGGLCYSQNAFMFALLTAIGLDVSMTRGTCVNPTNQHNNHLCLLLHGLFSPNDTFLADVAMGYAMPRVISLDFETESQEYTDSFQTYKFVKDGDTVIFKGKTKKSVRAENIRTADVQMEGDAYTDADDKLSSVSEWKTRYHFKLSDLHKELETLYSDFDIIYTDVTKLVFHSSPRSMHWPGGRFFAIIELEFITENSTRTLVKTNISQNLPDDAKPSIHSIDFACPAETGNDVDNLMERLVAMYAKYFPQFESWEVRAVVENWKKIHHFSGTNLHDLDQLLSVHVYKNIATEN</sequence>
<accession>A0AAD8C3X8</accession>
<dbReference type="PANTHER" id="PTHR11786">
    <property type="entry name" value="N-HYDROXYARYLAMINE O-ACETYLTRANSFERASE"/>
    <property type="match status" value="1"/>
</dbReference>
<protein>
    <recommendedName>
        <fullName evidence="2">arylamine N-acetyltransferase</fullName>
        <ecNumber evidence="2">2.3.1.5</ecNumber>
    </recommendedName>
</protein>
<comment type="similarity">
    <text evidence="1">Belongs to the arylamine N-acetyltransferase family.</text>
</comment>
<dbReference type="InterPro" id="IPR053710">
    <property type="entry name" value="Arylamine_NAT_domain_sf"/>
</dbReference>